<dbReference type="PANTHER" id="PTHR41286">
    <property type="entry name" value="HNH NUCLEASE YAJD-RELATED"/>
    <property type="match status" value="1"/>
</dbReference>
<dbReference type="Proteomes" id="UP001194469">
    <property type="component" value="Unassembled WGS sequence"/>
</dbReference>
<sequence length="131" mass="14167">MSTLRPLKPCRHPGCRALTRDASGYCPPHAEAARVRAAEREARQDKARGSAAARGYGRAWRAIRAQVLREEPLCRACAAQGHLVPATDVDHIVSRARGGTDDRANLQPLCHRCHTAKTNREDGGRPRGGGG</sequence>
<keyword evidence="2" id="KW-0378">Hydrolase</keyword>
<evidence type="ECO:0000313" key="7">
    <source>
        <dbReference type="Proteomes" id="UP001194469"/>
    </source>
</evidence>
<feature type="domain" description="HNH nuclease" evidence="5">
    <location>
        <begin position="62"/>
        <end position="115"/>
    </location>
</feature>
<evidence type="ECO:0000259" key="5">
    <source>
        <dbReference type="SMART" id="SM00507"/>
    </source>
</evidence>
<dbReference type="SMART" id="SM00507">
    <property type="entry name" value="HNHc"/>
    <property type="match status" value="1"/>
</dbReference>
<keyword evidence="6" id="KW-0255">Endonuclease</keyword>
<evidence type="ECO:0000313" key="6">
    <source>
        <dbReference type="EMBL" id="MBG3876125.1"/>
    </source>
</evidence>
<dbReference type="Pfam" id="PF01844">
    <property type="entry name" value="HNH"/>
    <property type="match status" value="1"/>
</dbReference>
<keyword evidence="7" id="KW-1185">Reference proteome</keyword>
<dbReference type="InterPro" id="IPR003615">
    <property type="entry name" value="HNH_nuc"/>
</dbReference>
<proteinExistence type="inferred from homology"/>
<comment type="similarity">
    <text evidence="3">Belongs to the HNH nuclease family.</text>
</comment>
<dbReference type="RefSeq" id="WP_196608321.1">
    <property type="nucleotide sequence ID" value="NZ_VRYY01000077.1"/>
</dbReference>
<comment type="caution">
    <text evidence="6">The sequence shown here is derived from an EMBL/GenBank/DDBJ whole genome shotgun (WGS) entry which is preliminary data.</text>
</comment>
<evidence type="ECO:0000256" key="1">
    <source>
        <dbReference type="ARBA" id="ARBA00022722"/>
    </source>
</evidence>
<dbReference type="PANTHER" id="PTHR41286:SF1">
    <property type="entry name" value="HNH NUCLEASE YAJD-RELATED"/>
    <property type="match status" value="1"/>
</dbReference>
<organism evidence="6 7">
    <name type="scientific">Nitratidesulfovibrio oxamicus</name>
    <dbReference type="NCBI Taxonomy" id="32016"/>
    <lineage>
        <taxon>Bacteria</taxon>
        <taxon>Pseudomonadati</taxon>
        <taxon>Thermodesulfobacteriota</taxon>
        <taxon>Desulfovibrionia</taxon>
        <taxon>Desulfovibrionales</taxon>
        <taxon>Desulfovibrionaceae</taxon>
        <taxon>Nitratidesulfovibrio</taxon>
    </lineage>
</organism>
<name>A0ABS0J1Q0_9BACT</name>
<gene>
    <name evidence="6" type="ORF">FVW20_03550</name>
</gene>
<evidence type="ECO:0000256" key="4">
    <source>
        <dbReference type="ARBA" id="ARBA00040194"/>
    </source>
</evidence>
<dbReference type="InterPro" id="IPR002711">
    <property type="entry name" value="HNH"/>
</dbReference>
<reference evidence="6 7" key="1">
    <citation type="submission" date="2019-08" db="EMBL/GenBank/DDBJ databases">
        <authorList>
            <person name="Luo N."/>
        </authorList>
    </citation>
    <scope>NUCLEOTIDE SEQUENCE [LARGE SCALE GENOMIC DNA]</scope>
    <source>
        <strain evidence="6 7">NCIMB 9442</strain>
    </source>
</reference>
<evidence type="ECO:0000256" key="3">
    <source>
        <dbReference type="ARBA" id="ARBA00038412"/>
    </source>
</evidence>
<keyword evidence="1" id="KW-0540">Nuclease</keyword>
<protein>
    <recommendedName>
        <fullName evidence="4">Putative HNH nuclease YajD</fullName>
    </recommendedName>
</protein>
<dbReference type="CDD" id="cd00085">
    <property type="entry name" value="HNHc"/>
    <property type="match status" value="1"/>
</dbReference>
<dbReference type="GO" id="GO:0004519">
    <property type="term" value="F:endonuclease activity"/>
    <property type="evidence" value="ECO:0007669"/>
    <property type="project" value="UniProtKB-KW"/>
</dbReference>
<dbReference type="Gene3D" id="1.10.30.50">
    <property type="match status" value="1"/>
</dbReference>
<accession>A0ABS0J1Q0</accession>
<evidence type="ECO:0000256" key="2">
    <source>
        <dbReference type="ARBA" id="ARBA00022801"/>
    </source>
</evidence>
<dbReference type="EMBL" id="VRYY01000077">
    <property type="protein sequence ID" value="MBG3876125.1"/>
    <property type="molecule type" value="Genomic_DNA"/>
</dbReference>